<dbReference type="GO" id="GO:0003723">
    <property type="term" value="F:RNA binding"/>
    <property type="evidence" value="ECO:0007669"/>
    <property type="project" value="InterPro"/>
</dbReference>
<dbReference type="PROSITE" id="PS51375">
    <property type="entry name" value="PPR"/>
    <property type="match status" value="1"/>
</dbReference>
<proteinExistence type="predicted"/>
<evidence type="ECO:0000256" key="2">
    <source>
        <dbReference type="PROSITE-ProRule" id="PRU00708"/>
    </source>
</evidence>
<sequence>MRDNISRNAIIVGYVQEEEETDAFKMFNRMRLHGIIPDEVALSSILSSYGNVKLLEAGLQFHCLIVKLGLETNLFVGIYIYDIGVVFQLDWELIKRRTLS</sequence>
<evidence type="ECO:0000256" key="1">
    <source>
        <dbReference type="ARBA" id="ARBA00022737"/>
    </source>
</evidence>
<feature type="repeat" description="PPR" evidence="2">
    <location>
        <begin position="3"/>
        <end position="37"/>
    </location>
</feature>
<dbReference type="PANTHER" id="PTHR47926">
    <property type="entry name" value="PENTATRICOPEPTIDE REPEAT-CONTAINING PROTEIN"/>
    <property type="match status" value="1"/>
</dbReference>
<comment type="caution">
    <text evidence="3">The sequence shown here is derived from an EMBL/GenBank/DDBJ whole genome shotgun (WGS) entry which is preliminary data.</text>
</comment>
<dbReference type="Pfam" id="PF13041">
    <property type="entry name" value="PPR_2"/>
    <property type="match status" value="1"/>
</dbReference>
<dbReference type="Gene3D" id="1.25.40.10">
    <property type="entry name" value="Tetratricopeptide repeat domain"/>
    <property type="match status" value="1"/>
</dbReference>
<organism evidence="3 4">
    <name type="scientific">Arachis hypogaea</name>
    <name type="common">Peanut</name>
    <dbReference type="NCBI Taxonomy" id="3818"/>
    <lineage>
        <taxon>Eukaryota</taxon>
        <taxon>Viridiplantae</taxon>
        <taxon>Streptophyta</taxon>
        <taxon>Embryophyta</taxon>
        <taxon>Tracheophyta</taxon>
        <taxon>Spermatophyta</taxon>
        <taxon>Magnoliopsida</taxon>
        <taxon>eudicotyledons</taxon>
        <taxon>Gunneridae</taxon>
        <taxon>Pentapetalae</taxon>
        <taxon>rosids</taxon>
        <taxon>fabids</taxon>
        <taxon>Fabales</taxon>
        <taxon>Fabaceae</taxon>
        <taxon>Papilionoideae</taxon>
        <taxon>50 kb inversion clade</taxon>
        <taxon>dalbergioids sensu lato</taxon>
        <taxon>Dalbergieae</taxon>
        <taxon>Pterocarpus clade</taxon>
        <taxon>Arachis</taxon>
    </lineage>
</organism>
<dbReference type="Proteomes" id="UP000289738">
    <property type="component" value="Chromosome A09"/>
</dbReference>
<keyword evidence="4" id="KW-1185">Reference proteome</keyword>
<dbReference type="GO" id="GO:0009451">
    <property type="term" value="P:RNA modification"/>
    <property type="evidence" value="ECO:0007669"/>
    <property type="project" value="InterPro"/>
</dbReference>
<dbReference type="EMBL" id="SDMP01000009">
    <property type="protein sequence ID" value="RYR39314.1"/>
    <property type="molecule type" value="Genomic_DNA"/>
</dbReference>
<dbReference type="NCBIfam" id="TIGR00756">
    <property type="entry name" value="PPR"/>
    <property type="match status" value="1"/>
</dbReference>
<protein>
    <recommendedName>
        <fullName evidence="5">Pentatricopeptide repeat-containing protein</fullName>
    </recommendedName>
</protein>
<evidence type="ECO:0008006" key="5">
    <source>
        <dbReference type="Google" id="ProtNLM"/>
    </source>
</evidence>
<evidence type="ECO:0000313" key="4">
    <source>
        <dbReference type="Proteomes" id="UP000289738"/>
    </source>
</evidence>
<dbReference type="InterPro" id="IPR002885">
    <property type="entry name" value="PPR_rpt"/>
</dbReference>
<dbReference type="InterPro" id="IPR046960">
    <property type="entry name" value="PPR_At4g14850-like_plant"/>
</dbReference>
<dbReference type="AlphaFoldDB" id="A0A445BKW9"/>
<keyword evidence="1" id="KW-0677">Repeat</keyword>
<dbReference type="InterPro" id="IPR011990">
    <property type="entry name" value="TPR-like_helical_dom_sf"/>
</dbReference>
<evidence type="ECO:0000313" key="3">
    <source>
        <dbReference type="EMBL" id="RYR39314.1"/>
    </source>
</evidence>
<name>A0A445BKW9_ARAHY</name>
<reference evidence="3 4" key="1">
    <citation type="submission" date="2019-01" db="EMBL/GenBank/DDBJ databases">
        <title>Sequencing of cultivated peanut Arachis hypogaea provides insights into genome evolution and oil improvement.</title>
        <authorList>
            <person name="Chen X."/>
        </authorList>
    </citation>
    <scope>NUCLEOTIDE SEQUENCE [LARGE SCALE GENOMIC DNA]</scope>
    <source>
        <strain evidence="4">cv. Fuhuasheng</strain>
        <tissue evidence="3">Leaves</tissue>
    </source>
</reference>
<accession>A0A445BKW9</accession>
<gene>
    <name evidence="3" type="ORF">Ahy_A09g044824</name>
</gene>